<dbReference type="PROSITE" id="PS51462">
    <property type="entry name" value="NUDIX"/>
    <property type="match status" value="1"/>
</dbReference>
<dbReference type="PANTHER" id="PTHR43046:SF14">
    <property type="entry name" value="MUTT_NUDIX FAMILY PROTEIN"/>
    <property type="match status" value="1"/>
</dbReference>
<dbReference type="CDD" id="cd04688">
    <property type="entry name" value="NUDIX_Hydrolase"/>
    <property type="match status" value="1"/>
</dbReference>
<dbReference type="PANTHER" id="PTHR43046">
    <property type="entry name" value="GDP-MANNOSE MANNOSYL HYDROLASE"/>
    <property type="match status" value="1"/>
</dbReference>
<organism evidence="5 6">
    <name type="scientific">Bacillus gaemokensis</name>
    <dbReference type="NCBI Taxonomy" id="574375"/>
    <lineage>
        <taxon>Bacteria</taxon>
        <taxon>Bacillati</taxon>
        <taxon>Bacillota</taxon>
        <taxon>Bacilli</taxon>
        <taxon>Bacillales</taxon>
        <taxon>Bacillaceae</taxon>
        <taxon>Bacillus</taxon>
        <taxon>Bacillus cereus group</taxon>
    </lineage>
</organism>
<dbReference type="Gene3D" id="3.90.79.10">
    <property type="entry name" value="Nucleoside Triphosphate Pyrophosphohydrolase"/>
    <property type="match status" value="1"/>
</dbReference>
<keyword evidence="2 3" id="KW-0378">Hydrolase</keyword>
<evidence type="ECO:0000313" key="5">
    <source>
        <dbReference type="EMBL" id="KEK22173.1"/>
    </source>
</evidence>
<dbReference type="InterPro" id="IPR020084">
    <property type="entry name" value="NUDIX_hydrolase_CS"/>
</dbReference>
<evidence type="ECO:0000256" key="2">
    <source>
        <dbReference type="ARBA" id="ARBA00022801"/>
    </source>
</evidence>
<dbReference type="OrthoDB" id="9804442at2"/>
<gene>
    <name evidence="5" type="ORF">BAGA_20675</name>
</gene>
<feature type="domain" description="Nudix hydrolase" evidence="4">
    <location>
        <begin position="9"/>
        <end position="147"/>
    </location>
</feature>
<keyword evidence="6" id="KW-1185">Reference proteome</keyword>
<dbReference type="Proteomes" id="UP000027778">
    <property type="component" value="Unassembled WGS sequence"/>
</dbReference>
<evidence type="ECO:0000256" key="3">
    <source>
        <dbReference type="RuleBase" id="RU003476"/>
    </source>
</evidence>
<proteinExistence type="inferred from homology"/>
<dbReference type="STRING" id="574375.AZF08_09650"/>
<sequence length="155" mass="18544">MDLTFKSEKTCFNYRVGAICKHNNKMLMIQNEGEDFWYIPGGRVQMLESSESAVKRELREELGVNVDVKRLLWTAENFFTYDTHQFHEISFYYEVNLLELPTKGEDSFILEEEGRRYIFQWVPLEQISEYNLKPDFLKDKVNDLPVHIEHIVRNE</sequence>
<dbReference type="InterPro" id="IPR015797">
    <property type="entry name" value="NUDIX_hydrolase-like_dom_sf"/>
</dbReference>
<protein>
    <submittedName>
        <fullName evidence="5">DNA mismatch repair protein MutT</fullName>
    </submittedName>
</protein>
<evidence type="ECO:0000259" key="4">
    <source>
        <dbReference type="PROSITE" id="PS51462"/>
    </source>
</evidence>
<dbReference type="PROSITE" id="PS00893">
    <property type="entry name" value="NUDIX_BOX"/>
    <property type="match status" value="1"/>
</dbReference>
<accession>A0A073KIK8</accession>
<dbReference type="Pfam" id="PF00293">
    <property type="entry name" value="NUDIX"/>
    <property type="match status" value="1"/>
</dbReference>
<dbReference type="EMBL" id="JOTM01000038">
    <property type="protein sequence ID" value="KEK22173.1"/>
    <property type="molecule type" value="Genomic_DNA"/>
</dbReference>
<dbReference type="eggNOG" id="COG1051">
    <property type="taxonomic scope" value="Bacteria"/>
</dbReference>
<name>A0A073KIK8_9BACI</name>
<dbReference type="GO" id="GO:0016787">
    <property type="term" value="F:hydrolase activity"/>
    <property type="evidence" value="ECO:0007669"/>
    <property type="project" value="UniProtKB-KW"/>
</dbReference>
<comment type="similarity">
    <text evidence="3">Belongs to the Nudix hydrolase family.</text>
</comment>
<reference evidence="5 6" key="1">
    <citation type="submission" date="2014-06" db="EMBL/GenBank/DDBJ databases">
        <title>Draft genome sequence of Bacillus gaemokensis JCM 15801 (MCCC 1A00707).</title>
        <authorList>
            <person name="Lai Q."/>
            <person name="Liu Y."/>
            <person name="Shao Z."/>
        </authorList>
    </citation>
    <scope>NUCLEOTIDE SEQUENCE [LARGE SCALE GENOMIC DNA]</scope>
    <source>
        <strain evidence="5 6">JCM 15801</strain>
    </source>
</reference>
<dbReference type="SUPFAM" id="SSF55811">
    <property type="entry name" value="Nudix"/>
    <property type="match status" value="1"/>
</dbReference>
<dbReference type="InterPro" id="IPR000086">
    <property type="entry name" value="NUDIX_hydrolase_dom"/>
</dbReference>
<comment type="cofactor">
    <cofactor evidence="1">
        <name>Mg(2+)</name>
        <dbReference type="ChEBI" id="CHEBI:18420"/>
    </cofactor>
</comment>
<dbReference type="RefSeq" id="WP_033677933.1">
    <property type="nucleotide sequence ID" value="NZ_JOTM01000038.1"/>
</dbReference>
<evidence type="ECO:0000313" key="6">
    <source>
        <dbReference type="Proteomes" id="UP000027778"/>
    </source>
</evidence>
<dbReference type="AlphaFoldDB" id="A0A073KIK8"/>
<comment type="caution">
    <text evidence="5">The sequence shown here is derived from an EMBL/GenBank/DDBJ whole genome shotgun (WGS) entry which is preliminary data.</text>
</comment>
<dbReference type="PRINTS" id="PR00502">
    <property type="entry name" value="NUDIXFAMILY"/>
</dbReference>
<dbReference type="InterPro" id="IPR020476">
    <property type="entry name" value="Nudix_hydrolase"/>
</dbReference>
<evidence type="ECO:0000256" key="1">
    <source>
        <dbReference type="ARBA" id="ARBA00001946"/>
    </source>
</evidence>